<dbReference type="SUPFAM" id="SSF52440">
    <property type="entry name" value="PreATP-grasp domain"/>
    <property type="match status" value="1"/>
</dbReference>
<dbReference type="PROSITE" id="PS00867">
    <property type="entry name" value="CPSASE_2"/>
    <property type="match status" value="1"/>
</dbReference>
<dbReference type="GO" id="GO:0005524">
    <property type="term" value="F:ATP binding"/>
    <property type="evidence" value="ECO:0007669"/>
    <property type="project" value="UniProtKB-UniRule"/>
</dbReference>
<dbReference type="InterPro" id="IPR005482">
    <property type="entry name" value="Biotin_COase_C"/>
</dbReference>
<dbReference type="PANTHER" id="PTHR18866">
    <property type="entry name" value="CARBOXYLASE:PYRUVATE/ACETYL-COA/PROPIONYL-COA CARBOXYLASE"/>
    <property type="match status" value="1"/>
</dbReference>
<dbReference type="InterPro" id="IPR011761">
    <property type="entry name" value="ATP-grasp"/>
</dbReference>
<reference evidence="9 10" key="1">
    <citation type="journal article" date="2016" name="Mol. Biol. Evol.">
        <title>Comparative Genomics of Early-Diverging Mushroom-Forming Fungi Provides Insights into the Origins of Lignocellulose Decay Capabilities.</title>
        <authorList>
            <person name="Nagy L.G."/>
            <person name="Riley R."/>
            <person name="Tritt A."/>
            <person name="Adam C."/>
            <person name="Daum C."/>
            <person name="Floudas D."/>
            <person name="Sun H."/>
            <person name="Yadav J.S."/>
            <person name="Pangilinan J."/>
            <person name="Larsson K.H."/>
            <person name="Matsuura K."/>
            <person name="Barry K."/>
            <person name="Labutti K."/>
            <person name="Kuo R."/>
            <person name="Ohm R.A."/>
            <person name="Bhattacharya S.S."/>
            <person name="Shirouzu T."/>
            <person name="Yoshinaga Y."/>
            <person name="Martin F.M."/>
            <person name="Grigoriev I.V."/>
            <person name="Hibbett D.S."/>
        </authorList>
    </citation>
    <scope>NUCLEOTIDE SEQUENCE [LARGE SCALE GENOMIC DNA]</scope>
    <source>
        <strain evidence="9 10">L-15889</strain>
    </source>
</reference>
<dbReference type="PROSITE" id="PS50975">
    <property type="entry name" value="ATP_GRASP"/>
    <property type="match status" value="1"/>
</dbReference>
<sequence length="1263" mass="138377">MASSLQQHKLLVANRGEIAVRILRTARRLHISTVVVYTRTDATSPHVLLADEAVALRPGDSDPVSNARGYLDAEAIVDICKEHGVTLVHPGYGFLSENAHFASLLRDAGITFLGPRPETIRAMGLKHEAKALAVEVDVPLVPGSDGLLENEDDAVEVADRIGYPVMLKSTAGGGGMGLVVCRNTDELRARFHSTQERATSLFKNSGLFLERYYPHARHIEIQVFGNGLGHAIHLGERECSVQRRHQKVIEETPSPFMMNYPDAFDKMSAAALRLCQRIKYASAGTVEFLVDDDSGEFFFLEMNTRLQVEHPITEAVNPGLDIVELMIRQGIAERGTRDGGLPPDKLDQDAFAAAPGERKYHAIEARIYCENPAAQFKPSPGVLQHVKFHEAEWLRTENWVETGTTITPYFDPLVCKLVVTAPTRQEAIVRMVQALSESKVYGPPNNIAYLKAICKSDVFKAGNAMTTFLDTFAFTPRAMDVLSGGLETSVQDYPGRRIGMGIPRGGPMDSLAFRAANMLVKNDPDMEALEITLVGCRLLFHVPTVIAVTGAAMKVAVNGEDIGMWRSALVPAGGKVAIGTVKGTGFRAYLAVRGGFPEVPEYLGSKSTSIGLGGYQGRALHAGDTIALGACSPVEGEQTVEIPPTLIPVYPADWVVYCLAGPHSDEEFVTAEGIQEFFSTRWTVSASSNRMGIRLEGPPLKWGRETGGEGGSHPSNVLDNGYAFGTINVNGDTPVILTNDGPDMGGYMCFCTIATEELWKIGQLRPGSTIQFRRISAEQTSELATARKRYFEVLEGVISSKPVVIPDISPPAIFAQIFTDLAQDPKIHVIEAAADSARPKLVIRQAGDSAVLVEYGDMTLDFNLRARIHAFESQIRRRQVKGIWSLAPCIRSTMVHFDPSIISQAELLVALLEAEASLPDTLEEEVFPARRITFPMVVDDRWNKEALGRYMRSTRAEAAYLPSNIEYLARNNGLEGGAEEALQLLVKSEYLVFAVGFYMACPFLVPIDPRCRLIGQKMNPSRTYTPRASIRTRENGGAVGIAGLVAAIYPIESPGGYQLYGRTLPPWQTWGKGRNFGPAHPWLLKPFDQVVFEPVSEEQYVQEETQFDAGRYVFKIEERSFSMKEHNNYVASIAGEVKLFKEKQFQGVKSEEARERELFSKWLARKRQEAPKETDAEGDVTVGVNEAAETVVSSLTASVWKIKCKLGDLIKSGEDVLVILEAMKTEVNVEAGEENIGRTIVGFGKGVKEGAAVGSGDVLILLK</sequence>
<dbReference type="Proteomes" id="UP000076727">
    <property type="component" value="Unassembled WGS sequence"/>
</dbReference>
<dbReference type="Pfam" id="PF02786">
    <property type="entry name" value="CPSase_L_D2"/>
    <property type="match status" value="1"/>
</dbReference>
<keyword evidence="3" id="KW-0378">Hydrolase</keyword>
<evidence type="ECO:0008006" key="11">
    <source>
        <dbReference type="Google" id="ProtNLM"/>
    </source>
</evidence>
<dbReference type="InterPro" id="IPR003778">
    <property type="entry name" value="CT_A_B"/>
</dbReference>
<dbReference type="AlphaFoldDB" id="A0A165MZ98"/>
<dbReference type="OrthoDB" id="196847at2759"/>
<dbReference type="SMART" id="SM00796">
    <property type="entry name" value="AHS1"/>
    <property type="match status" value="1"/>
</dbReference>
<dbReference type="GO" id="GO:0046872">
    <property type="term" value="F:metal ion binding"/>
    <property type="evidence" value="ECO:0007669"/>
    <property type="project" value="InterPro"/>
</dbReference>
<evidence type="ECO:0000256" key="6">
    <source>
        <dbReference type="PROSITE-ProRule" id="PRU00409"/>
    </source>
</evidence>
<dbReference type="PROSITE" id="PS00866">
    <property type="entry name" value="CPSASE_1"/>
    <property type="match status" value="1"/>
</dbReference>
<dbReference type="InterPro" id="IPR016185">
    <property type="entry name" value="PreATP-grasp_dom_sf"/>
</dbReference>
<evidence type="ECO:0000256" key="2">
    <source>
        <dbReference type="ARBA" id="ARBA00022741"/>
    </source>
</evidence>
<protein>
    <recommendedName>
        <fullName evidence="11">Urea carboxylase</fullName>
    </recommendedName>
</protein>
<dbReference type="SMART" id="SM00878">
    <property type="entry name" value="Biotin_carb_C"/>
    <property type="match status" value="1"/>
</dbReference>
<organism evidence="9 10">
    <name type="scientific">Daedalea quercina L-15889</name>
    <dbReference type="NCBI Taxonomy" id="1314783"/>
    <lineage>
        <taxon>Eukaryota</taxon>
        <taxon>Fungi</taxon>
        <taxon>Dikarya</taxon>
        <taxon>Basidiomycota</taxon>
        <taxon>Agaricomycotina</taxon>
        <taxon>Agaricomycetes</taxon>
        <taxon>Polyporales</taxon>
        <taxon>Fomitopsis</taxon>
    </lineage>
</organism>
<evidence type="ECO:0000259" key="8">
    <source>
        <dbReference type="PROSITE" id="PS50979"/>
    </source>
</evidence>
<keyword evidence="4 6" id="KW-0067">ATP-binding</keyword>
<dbReference type="SUPFAM" id="SSF50891">
    <property type="entry name" value="Cyclophilin-like"/>
    <property type="match status" value="2"/>
</dbReference>
<dbReference type="Gene3D" id="3.30.1360.40">
    <property type="match status" value="1"/>
</dbReference>
<dbReference type="STRING" id="1314783.A0A165MZ98"/>
<dbReference type="CDD" id="cd06850">
    <property type="entry name" value="biotinyl_domain"/>
    <property type="match status" value="1"/>
</dbReference>
<dbReference type="SUPFAM" id="SSF56059">
    <property type="entry name" value="Glutathione synthetase ATP-binding domain-like"/>
    <property type="match status" value="1"/>
</dbReference>
<dbReference type="GO" id="GO:0016787">
    <property type="term" value="F:hydrolase activity"/>
    <property type="evidence" value="ECO:0007669"/>
    <property type="project" value="UniProtKB-KW"/>
</dbReference>
<dbReference type="Pfam" id="PF02682">
    <property type="entry name" value="CT_C_D"/>
    <property type="match status" value="1"/>
</dbReference>
<evidence type="ECO:0000313" key="9">
    <source>
        <dbReference type="EMBL" id="KZT66308.1"/>
    </source>
</evidence>
<dbReference type="InterPro" id="IPR011764">
    <property type="entry name" value="Biotin_carboxylation_dom"/>
</dbReference>
<dbReference type="InterPro" id="IPR050856">
    <property type="entry name" value="Biotin_carboxylase_complex"/>
</dbReference>
<evidence type="ECO:0000259" key="7">
    <source>
        <dbReference type="PROSITE" id="PS50975"/>
    </source>
</evidence>
<dbReference type="Gene3D" id="2.40.100.10">
    <property type="entry name" value="Cyclophilin-like"/>
    <property type="match status" value="2"/>
</dbReference>
<dbReference type="EMBL" id="KV429091">
    <property type="protein sequence ID" value="KZT66308.1"/>
    <property type="molecule type" value="Genomic_DNA"/>
</dbReference>
<dbReference type="InterPro" id="IPR029000">
    <property type="entry name" value="Cyclophilin-like_dom_sf"/>
</dbReference>
<keyword evidence="1" id="KW-0436">Ligase</keyword>
<dbReference type="InterPro" id="IPR005481">
    <property type="entry name" value="BC-like_N"/>
</dbReference>
<dbReference type="PANTHER" id="PTHR18866:SF128">
    <property type="entry name" value="UREA AMIDOLYASE"/>
    <property type="match status" value="1"/>
</dbReference>
<name>A0A165MZ98_9APHY</name>
<evidence type="ECO:0000256" key="3">
    <source>
        <dbReference type="ARBA" id="ARBA00022801"/>
    </source>
</evidence>
<dbReference type="SUPFAM" id="SSF51230">
    <property type="entry name" value="Single hybrid motif"/>
    <property type="match status" value="1"/>
</dbReference>
<feature type="domain" description="Biotin carboxylation" evidence="8">
    <location>
        <begin position="6"/>
        <end position="474"/>
    </location>
</feature>
<dbReference type="InterPro" id="IPR011053">
    <property type="entry name" value="Single_hybrid_motif"/>
</dbReference>
<dbReference type="Gene3D" id="2.40.50.100">
    <property type="match status" value="1"/>
</dbReference>
<feature type="domain" description="ATP-grasp" evidence="7">
    <location>
        <begin position="130"/>
        <end position="331"/>
    </location>
</feature>
<proteinExistence type="predicted"/>
<keyword evidence="5" id="KW-0092">Biotin</keyword>
<accession>A0A165MZ98</accession>
<keyword evidence="10" id="KW-1185">Reference proteome</keyword>
<evidence type="ECO:0000313" key="10">
    <source>
        <dbReference type="Proteomes" id="UP000076727"/>
    </source>
</evidence>
<dbReference type="InterPro" id="IPR005479">
    <property type="entry name" value="CPAse_ATP-bd"/>
</dbReference>
<gene>
    <name evidence="9" type="ORF">DAEQUDRAFT_675271</name>
</gene>
<dbReference type="SMART" id="SM00797">
    <property type="entry name" value="AHS2"/>
    <property type="match status" value="1"/>
</dbReference>
<dbReference type="GO" id="GO:0016874">
    <property type="term" value="F:ligase activity"/>
    <property type="evidence" value="ECO:0007669"/>
    <property type="project" value="UniProtKB-KW"/>
</dbReference>
<dbReference type="PROSITE" id="PS50979">
    <property type="entry name" value="BC"/>
    <property type="match status" value="1"/>
</dbReference>
<evidence type="ECO:0000256" key="4">
    <source>
        <dbReference type="ARBA" id="ARBA00022840"/>
    </source>
</evidence>
<dbReference type="Pfam" id="PF02785">
    <property type="entry name" value="Biotin_carb_C"/>
    <property type="match status" value="1"/>
</dbReference>
<evidence type="ECO:0000256" key="5">
    <source>
        <dbReference type="ARBA" id="ARBA00023267"/>
    </source>
</evidence>
<dbReference type="Pfam" id="PF02626">
    <property type="entry name" value="CT_A_B"/>
    <property type="match status" value="1"/>
</dbReference>
<dbReference type="NCBIfam" id="TIGR00724">
    <property type="entry name" value="urea_amlyse_rel"/>
    <property type="match status" value="1"/>
</dbReference>
<dbReference type="SUPFAM" id="SSF51246">
    <property type="entry name" value="Rudiment single hybrid motif"/>
    <property type="match status" value="1"/>
</dbReference>
<dbReference type="InterPro" id="IPR003833">
    <property type="entry name" value="CT_C_D"/>
</dbReference>
<dbReference type="SUPFAM" id="SSF160467">
    <property type="entry name" value="PH0987 N-terminal domain-like"/>
    <property type="match status" value="1"/>
</dbReference>
<evidence type="ECO:0000256" key="1">
    <source>
        <dbReference type="ARBA" id="ARBA00022598"/>
    </source>
</evidence>
<dbReference type="Gene3D" id="3.30.470.20">
    <property type="entry name" value="ATP-grasp fold, B domain"/>
    <property type="match status" value="1"/>
</dbReference>
<dbReference type="InterPro" id="IPR011054">
    <property type="entry name" value="Rudment_hybrid_motif"/>
</dbReference>
<dbReference type="Pfam" id="PF00289">
    <property type="entry name" value="Biotin_carb_N"/>
    <property type="match status" value="1"/>
</dbReference>
<keyword evidence="2 6" id="KW-0547">Nucleotide-binding</keyword>